<accession>A0ABY2SFY5</accession>
<comment type="caution">
    <text evidence="1">The sequence shown here is derived from an EMBL/GenBank/DDBJ whole genome shotgun (WGS) entry which is preliminary data.</text>
</comment>
<dbReference type="Proteomes" id="UP000305202">
    <property type="component" value="Unassembled WGS sequence"/>
</dbReference>
<reference evidence="1 2" key="1">
    <citation type="submission" date="2019-04" db="EMBL/GenBank/DDBJ databases">
        <authorList>
            <person name="Li M."/>
            <person name="Gao C."/>
        </authorList>
    </citation>
    <scope>NUCLEOTIDE SEQUENCE [LARGE SCALE GENOMIC DNA]</scope>
    <source>
        <strain evidence="1 2">BGMRC 2031</strain>
    </source>
</reference>
<evidence type="ECO:0000313" key="1">
    <source>
        <dbReference type="EMBL" id="TKI03718.1"/>
    </source>
</evidence>
<protein>
    <submittedName>
        <fullName evidence="1">Uncharacterized protein</fullName>
    </submittedName>
</protein>
<evidence type="ECO:0000313" key="2">
    <source>
        <dbReference type="Proteomes" id="UP000305202"/>
    </source>
</evidence>
<gene>
    <name evidence="1" type="ORF">FCN80_20570</name>
</gene>
<sequence length="298" mass="32842">MLAHDAGRKRGQRFAWFAGEYLVNALEREHKPTQKAALGKNPILQPIRPRQAEKPVRHSRFAEEGGAADVLACYRYDVIGRINKLLKSLPRTAPCYLALDLGDGLPDIALNWLPEIHRTLIRIRGLSGLRILDYWLDCHYQKPSALLVISVHLEGTPKDDAGEAIAVLLMTNCRIQGVPPVSVRLHRPQINHDGDLVHALRHAMLWADLDKQAPLRGWITGGKLASSGTLSCACEAYAPALTVQRYVNIDTVAGFAGVTAPWQALILATRQCLADGEAQMVITESSPTYRQLCAVTPE</sequence>
<dbReference type="EMBL" id="SZPQ01000039">
    <property type="protein sequence ID" value="TKI03718.1"/>
    <property type="molecule type" value="Genomic_DNA"/>
</dbReference>
<proteinExistence type="predicted"/>
<keyword evidence="2" id="KW-1185">Reference proteome</keyword>
<dbReference type="RefSeq" id="WP_136992223.1">
    <property type="nucleotide sequence ID" value="NZ_SZPQ01000039.1"/>
</dbReference>
<organism evidence="1 2">
    <name type="scientific">Martelella alba</name>
    <dbReference type="NCBI Taxonomy" id="2590451"/>
    <lineage>
        <taxon>Bacteria</taxon>
        <taxon>Pseudomonadati</taxon>
        <taxon>Pseudomonadota</taxon>
        <taxon>Alphaproteobacteria</taxon>
        <taxon>Hyphomicrobiales</taxon>
        <taxon>Aurantimonadaceae</taxon>
        <taxon>Martelella</taxon>
    </lineage>
</organism>
<name>A0ABY2SFY5_9HYPH</name>